<dbReference type="SUPFAM" id="SSF50978">
    <property type="entry name" value="WD40 repeat-like"/>
    <property type="match status" value="1"/>
</dbReference>
<evidence type="ECO:0000256" key="7">
    <source>
        <dbReference type="ARBA" id="ARBA00023017"/>
    </source>
</evidence>
<evidence type="ECO:0000256" key="9">
    <source>
        <dbReference type="ARBA" id="ARBA00023175"/>
    </source>
</evidence>
<dbReference type="EMBL" id="OUUW01000010">
    <property type="protein sequence ID" value="SPP85813.1"/>
    <property type="molecule type" value="Genomic_DNA"/>
</dbReference>
<keyword evidence="3" id="KW-0963">Cytoplasm</keyword>
<keyword evidence="9" id="KW-0505">Motor protein</keyword>
<dbReference type="OrthoDB" id="366230at2759"/>
<dbReference type="InterPro" id="IPR050687">
    <property type="entry name" value="Dynein_IC"/>
</dbReference>
<comment type="similarity">
    <text evidence="2">Belongs to the dynein intermediate chain family.</text>
</comment>
<comment type="subcellular location">
    <subcellularLocation>
        <location evidence="1">Cytoplasm</location>
        <location evidence="1">Cytoskeleton</location>
        <location evidence="1">Cilium axoneme</location>
    </subcellularLocation>
</comment>
<keyword evidence="5" id="KW-0493">Microtubule</keyword>
<evidence type="ECO:0000256" key="6">
    <source>
        <dbReference type="ARBA" id="ARBA00022737"/>
    </source>
</evidence>
<evidence type="ECO:0000313" key="13">
    <source>
        <dbReference type="Proteomes" id="UP000268350"/>
    </source>
</evidence>
<evidence type="ECO:0000256" key="1">
    <source>
        <dbReference type="ARBA" id="ARBA00004430"/>
    </source>
</evidence>
<dbReference type="STRING" id="7266.A0A3B0JXM0"/>
<evidence type="ECO:0000256" key="11">
    <source>
        <dbReference type="ARBA" id="ARBA00023273"/>
    </source>
</evidence>
<name>A0A3B0JXM0_DROGU</name>
<sequence length="621" mass="71827">MMGNQFIFSRERGRFGRQCLFSDRNELLLSVHPNGRLRLKYILRNPCDMKTQLSKQMALSTALTENVSLDHHGMYHYEGGWNVKEVNILDEESTMRYRKKVERDDSWGVEVGQLLRDCMKMSSQNNAINLYQDYFADLDKELCSGIRMKITARGINIFHDLWFPPRYLAMCDWVPNNNKQFLATFNDRRRLLNPSQKAVSQFPDLGNENALYLWDIKDPTRPIAYFDSNEMVSLAKLCPKDEHFMVGGLSSGKVCLWSVPEFGQAKQMCPLEAAHREVTSALCWVHSKSNTEFYSGSLDGSIKYWDTRDMMMSIQDLLLEPDPKDVQKRADSHGVTVLEFEYTIPVRYVMGSDMGCVFVGNRKAVTPSETILGHFQLFAGPIRSIVRNPFFVKNFLLVGDWRWRIWSEEVKNCPSTLYFKKRNQLTGGAWSTGRCSLFVTCDDKGTLDFWDLLMSHRTPILSVKFKQRITHVAFRPDGRLLTVSLAGGDTMMLLLEEAMRTATGKEKALMAALFEREISRGKLLEQREEEMKLKVRTTKMLQEELRTNEKPPKPILEFDINSPEDFVRLIEEDQEFSKSLLEFNEALELIVKKRSKRVFSIERTVFEQEPDSENPDDTATK</sequence>
<protein>
    <submittedName>
        <fullName evidence="12">Blast:Dynein intermediate chain 3, ciliary</fullName>
    </submittedName>
</protein>
<gene>
    <name evidence="12" type="ORF">DGUA_6G004353</name>
</gene>
<keyword evidence="10" id="KW-0206">Cytoskeleton</keyword>
<keyword evidence="4" id="KW-0853">WD repeat</keyword>
<dbReference type="OMA" id="MSHTRPI"/>
<dbReference type="Proteomes" id="UP000268350">
    <property type="component" value="Unassembled WGS sequence"/>
</dbReference>
<evidence type="ECO:0000256" key="2">
    <source>
        <dbReference type="ARBA" id="ARBA00011059"/>
    </source>
</evidence>
<dbReference type="GO" id="GO:0036157">
    <property type="term" value="C:outer dynein arm"/>
    <property type="evidence" value="ECO:0007669"/>
    <property type="project" value="TreeGrafter"/>
</dbReference>
<keyword evidence="13" id="KW-1185">Reference proteome</keyword>
<evidence type="ECO:0000256" key="8">
    <source>
        <dbReference type="ARBA" id="ARBA00023069"/>
    </source>
</evidence>
<dbReference type="GO" id="GO:0045503">
    <property type="term" value="F:dynein light chain binding"/>
    <property type="evidence" value="ECO:0007669"/>
    <property type="project" value="TreeGrafter"/>
</dbReference>
<dbReference type="InterPro" id="IPR015943">
    <property type="entry name" value="WD40/YVTN_repeat-like_dom_sf"/>
</dbReference>
<keyword evidence="7" id="KW-0243">Dynein</keyword>
<keyword evidence="11" id="KW-0966">Cell projection</keyword>
<dbReference type="SMART" id="SM00320">
    <property type="entry name" value="WD40"/>
    <property type="match status" value="4"/>
</dbReference>
<evidence type="ECO:0000313" key="12">
    <source>
        <dbReference type="EMBL" id="SPP85813.1"/>
    </source>
</evidence>
<dbReference type="InterPro" id="IPR001680">
    <property type="entry name" value="WD40_rpt"/>
</dbReference>
<dbReference type="InterPro" id="IPR036322">
    <property type="entry name" value="WD40_repeat_dom_sf"/>
</dbReference>
<dbReference type="Gene3D" id="2.130.10.10">
    <property type="entry name" value="YVTN repeat-like/Quinoprotein amine dehydrogenase"/>
    <property type="match status" value="2"/>
</dbReference>
<evidence type="ECO:0000256" key="4">
    <source>
        <dbReference type="ARBA" id="ARBA00022574"/>
    </source>
</evidence>
<dbReference type="AlphaFoldDB" id="A0A3B0JXM0"/>
<dbReference type="GO" id="GO:0045504">
    <property type="term" value="F:dynein heavy chain binding"/>
    <property type="evidence" value="ECO:0007669"/>
    <property type="project" value="TreeGrafter"/>
</dbReference>
<evidence type="ECO:0000256" key="5">
    <source>
        <dbReference type="ARBA" id="ARBA00022701"/>
    </source>
</evidence>
<evidence type="ECO:0000256" key="10">
    <source>
        <dbReference type="ARBA" id="ARBA00023212"/>
    </source>
</evidence>
<keyword evidence="8" id="KW-0969">Cilium</keyword>
<dbReference type="GO" id="GO:0005874">
    <property type="term" value="C:microtubule"/>
    <property type="evidence" value="ECO:0007669"/>
    <property type="project" value="UniProtKB-KW"/>
</dbReference>
<dbReference type="GO" id="GO:0003341">
    <property type="term" value="P:cilium movement"/>
    <property type="evidence" value="ECO:0007669"/>
    <property type="project" value="TreeGrafter"/>
</dbReference>
<reference evidence="13" key="1">
    <citation type="submission" date="2018-01" db="EMBL/GenBank/DDBJ databases">
        <authorList>
            <person name="Alioto T."/>
            <person name="Alioto T."/>
        </authorList>
    </citation>
    <scope>NUCLEOTIDE SEQUENCE [LARGE SCALE GENOMIC DNA]</scope>
</reference>
<dbReference type="GO" id="GO:0036158">
    <property type="term" value="P:outer dynein arm assembly"/>
    <property type="evidence" value="ECO:0007669"/>
    <property type="project" value="TreeGrafter"/>
</dbReference>
<organism evidence="12 13">
    <name type="scientific">Drosophila guanche</name>
    <name type="common">Fruit fly</name>
    <dbReference type="NCBI Taxonomy" id="7266"/>
    <lineage>
        <taxon>Eukaryota</taxon>
        <taxon>Metazoa</taxon>
        <taxon>Ecdysozoa</taxon>
        <taxon>Arthropoda</taxon>
        <taxon>Hexapoda</taxon>
        <taxon>Insecta</taxon>
        <taxon>Pterygota</taxon>
        <taxon>Neoptera</taxon>
        <taxon>Endopterygota</taxon>
        <taxon>Diptera</taxon>
        <taxon>Brachycera</taxon>
        <taxon>Muscomorpha</taxon>
        <taxon>Ephydroidea</taxon>
        <taxon>Drosophilidae</taxon>
        <taxon>Drosophila</taxon>
        <taxon>Sophophora</taxon>
    </lineage>
</organism>
<dbReference type="PANTHER" id="PTHR12442">
    <property type="entry name" value="DYNEIN INTERMEDIATE CHAIN"/>
    <property type="match status" value="1"/>
</dbReference>
<keyword evidence="6" id="KW-0677">Repeat</keyword>
<accession>A0A3B0JXM0</accession>
<evidence type="ECO:0000256" key="3">
    <source>
        <dbReference type="ARBA" id="ARBA00022490"/>
    </source>
</evidence>
<proteinExistence type="inferred from homology"/>
<dbReference type="PANTHER" id="PTHR12442:SF7">
    <property type="entry name" value="DYNEIN AXONEMAL INTERMEDIATE CHAIN 2"/>
    <property type="match status" value="1"/>
</dbReference>